<feature type="region of interest" description="Disordered" evidence="1">
    <location>
        <begin position="42"/>
        <end position="111"/>
    </location>
</feature>
<gene>
    <name evidence="2" type="ORF">OTU49_011054</name>
</gene>
<feature type="non-terminal residue" evidence="2">
    <location>
        <position position="1"/>
    </location>
</feature>
<organism evidence="2 3">
    <name type="scientific">Cherax quadricarinatus</name>
    <name type="common">Australian red claw crayfish</name>
    <dbReference type="NCBI Taxonomy" id="27406"/>
    <lineage>
        <taxon>Eukaryota</taxon>
        <taxon>Metazoa</taxon>
        <taxon>Ecdysozoa</taxon>
        <taxon>Arthropoda</taxon>
        <taxon>Crustacea</taxon>
        <taxon>Multicrustacea</taxon>
        <taxon>Malacostraca</taxon>
        <taxon>Eumalacostraca</taxon>
        <taxon>Eucarida</taxon>
        <taxon>Decapoda</taxon>
        <taxon>Pleocyemata</taxon>
        <taxon>Astacidea</taxon>
        <taxon>Parastacoidea</taxon>
        <taxon>Parastacidae</taxon>
        <taxon>Cherax</taxon>
    </lineage>
</organism>
<keyword evidence="3" id="KW-1185">Reference proteome</keyword>
<feature type="compositionally biased region" description="Polar residues" evidence="1">
    <location>
        <begin position="160"/>
        <end position="179"/>
    </location>
</feature>
<protein>
    <submittedName>
        <fullName evidence="2">Uncharacterized protein</fullName>
    </submittedName>
</protein>
<feature type="region of interest" description="Disordered" evidence="1">
    <location>
        <begin position="1"/>
        <end position="25"/>
    </location>
</feature>
<name>A0AAW0W672_CHEQU</name>
<dbReference type="EMBL" id="JARKIK010000085">
    <property type="protein sequence ID" value="KAK8724405.1"/>
    <property type="molecule type" value="Genomic_DNA"/>
</dbReference>
<accession>A0AAW0W672</accession>
<reference evidence="2 3" key="1">
    <citation type="journal article" date="2024" name="BMC Genomics">
        <title>Genome assembly of redclaw crayfish (Cherax quadricarinatus) provides insights into its immune adaptation and hypoxia tolerance.</title>
        <authorList>
            <person name="Liu Z."/>
            <person name="Zheng J."/>
            <person name="Li H."/>
            <person name="Fang K."/>
            <person name="Wang S."/>
            <person name="He J."/>
            <person name="Zhou D."/>
            <person name="Weng S."/>
            <person name="Chi M."/>
            <person name="Gu Z."/>
            <person name="He J."/>
            <person name="Li F."/>
            <person name="Wang M."/>
        </authorList>
    </citation>
    <scope>NUCLEOTIDE SEQUENCE [LARGE SCALE GENOMIC DNA]</scope>
    <source>
        <strain evidence="2">ZL_2023a</strain>
    </source>
</reference>
<feature type="compositionally biased region" description="Basic and acidic residues" evidence="1">
    <location>
        <begin position="83"/>
        <end position="99"/>
    </location>
</feature>
<evidence type="ECO:0000313" key="3">
    <source>
        <dbReference type="Proteomes" id="UP001445076"/>
    </source>
</evidence>
<dbReference type="Proteomes" id="UP001445076">
    <property type="component" value="Unassembled WGS sequence"/>
</dbReference>
<proteinExistence type="predicted"/>
<evidence type="ECO:0000256" key="1">
    <source>
        <dbReference type="SAM" id="MobiDB-lite"/>
    </source>
</evidence>
<evidence type="ECO:0000313" key="2">
    <source>
        <dbReference type="EMBL" id="KAK8724405.1"/>
    </source>
</evidence>
<dbReference type="AlphaFoldDB" id="A0AAW0W672"/>
<feature type="region of interest" description="Disordered" evidence="1">
    <location>
        <begin position="155"/>
        <end position="213"/>
    </location>
</feature>
<comment type="caution">
    <text evidence="2">The sequence shown here is derived from an EMBL/GenBank/DDBJ whole genome shotgun (WGS) entry which is preliminary data.</text>
</comment>
<sequence>TEVLVTASRSDVMDSDSVKSQEEQIEPVEELLSDIQFPESFSEMEEEAQEVTAAPSKRGYRRKSSINKSDAANDRQIRKRHHITVDAETKSKSTGEKIVPKRRRTSTYEVSHENRKLSPVIDVSPAINNEQILKNNELNLLVRRSSTRLTRCSISAHSPGVTTPQTVPINGSHPSSAKASESVAKLSTKLSSSVNVSGDKVPGATPVGESPLDTTVDIKPKTPKSHSIVKQNRLVKIATPSSTRKSQNGGNHQINTPKSKTKLLEWFCLLILLVKA</sequence>